<dbReference type="InterPro" id="IPR041228">
    <property type="entry name" value="Dynein_C"/>
</dbReference>
<evidence type="ECO:0000256" key="12">
    <source>
        <dbReference type="ARBA" id="ARBA00023273"/>
    </source>
</evidence>
<name>A0A7G2C9U5_9TRYP</name>
<comment type="subcellular location">
    <subcellularLocation>
        <location evidence="1">Cell projection</location>
        <location evidence="1">Cilium</location>
    </subcellularLocation>
    <subcellularLocation>
        <location evidence="2">Cytoplasm</location>
        <location evidence="2">Cytoskeleton</location>
    </subcellularLocation>
</comment>
<dbReference type="GO" id="GO:0005524">
    <property type="term" value="F:ATP binding"/>
    <property type="evidence" value="ECO:0007669"/>
    <property type="project" value="UniProtKB-KW"/>
</dbReference>
<keyword evidence="20" id="KW-1185">Reference proteome</keyword>
<evidence type="ECO:0000259" key="17">
    <source>
        <dbReference type="Pfam" id="PF18198"/>
    </source>
</evidence>
<dbReference type="FunFam" id="3.10.490.20:FF:000005">
    <property type="entry name" value="Dynein axonemal heavy chain 6"/>
    <property type="match status" value="1"/>
</dbReference>
<evidence type="ECO:0000256" key="1">
    <source>
        <dbReference type="ARBA" id="ARBA00004138"/>
    </source>
</evidence>
<dbReference type="GO" id="GO:0005929">
    <property type="term" value="C:cilium"/>
    <property type="evidence" value="ECO:0007669"/>
    <property type="project" value="UniProtKB-SubCell"/>
</dbReference>
<evidence type="ECO:0000259" key="16">
    <source>
        <dbReference type="Pfam" id="PF12781"/>
    </source>
</evidence>
<dbReference type="GO" id="GO:0030286">
    <property type="term" value="C:dynein complex"/>
    <property type="evidence" value="ECO:0007669"/>
    <property type="project" value="UniProtKB-KW"/>
</dbReference>
<keyword evidence="9" id="KW-0969">Cilium</keyword>
<accession>A0A7G2C9U5</accession>
<keyword evidence="11" id="KW-0206">Cytoskeleton</keyword>
<dbReference type="InterPro" id="IPR035706">
    <property type="entry name" value="AAA_9"/>
</dbReference>
<dbReference type="InterPro" id="IPR027417">
    <property type="entry name" value="P-loop_NTPase"/>
</dbReference>
<evidence type="ECO:0000256" key="13">
    <source>
        <dbReference type="SAM" id="Coils"/>
    </source>
</evidence>
<dbReference type="GO" id="GO:0045505">
    <property type="term" value="F:dynein intermediate chain binding"/>
    <property type="evidence" value="ECO:0007669"/>
    <property type="project" value="InterPro"/>
</dbReference>
<evidence type="ECO:0000256" key="2">
    <source>
        <dbReference type="ARBA" id="ARBA00004245"/>
    </source>
</evidence>
<dbReference type="EMBL" id="LR877149">
    <property type="protein sequence ID" value="CAD2215821.1"/>
    <property type="molecule type" value="Genomic_DNA"/>
</dbReference>
<feature type="domain" description="Dynein heavy chain region D6 P-loop" evidence="14">
    <location>
        <begin position="634"/>
        <end position="747"/>
    </location>
</feature>
<evidence type="ECO:0000256" key="7">
    <source>
        <dbReference type="ARBA" id="ARBA00023017"/>
    </source>
</evidence>
<dbReference type="Gene3D" id="3.40.50.300">
    <property type="entry name" value="P-loop containing nucleotide triphosphate hydrolases"/>
    <property type="match status" value="2"/>
</dbReference>
<evidence type="ECO:0000259" key="14">
    <source>
        <dbReference type="Pfam" id="PF03028"/>
    </source>
</evidence>
<dbReference type="VEuPathDB" id="TriTrypDB:ADEAN_000327900"/>
<dbReference type="FunFam" id="3.40.50.300:FF:000362">
    <property type="entry name" value="Dynein, axonemal, heavy chain 6"/>
    <property type="match status" value="1"/>
</dbReference>
<gene>
    <name evidence="19" type="ORF">ADEAN_000327900</name>
</gene>
<dbReference type="InterPro" id="IPR041658">
    <property type="entry name" value="AAA_lid_11"/>
</dbReference>
<protein>
    <submittedName>
        <fullName evidence="19">Uncharacterized protein</fullName>
    </submittedName>
</protein>
<evidence type="ECO:0000313" key="19">
    <source>
        <dbReference type="EMBL" id="CAD2215821.1"/>
    </source>
</evidence>
<dbReference type="Proteomes" id="UP000515908">
    <property type="component" value="Chromosome 05"/>
</dbReference>
<dbReference type="Pfam" id="PF18199">
    <property type="entry name" value="Dynein_C"/>
    <property type="match status" value="1"/>
</dbReference>
<evidence type="ECO:0000256" key="8">
    <source>
        <dbReference type="ARBA" id="ARBA00023054"/>
    </source>
</evidence>
<dbReference type="Gene3D" id="6.10.140.1060">
    <property type="match status" value="1"/>
</dbReference>
<dbReference type="PANTHER" id="PTHR22878">
    <property type="entry name" value="DYNEIN HEAVY CHAIN 6, AXONEMAL-LIKE-RELATED"/>
    <property type="match status" value="1"/>
</dbReference>
<dbReference type="FunFam" id="3.40.50.300:FF:001145">
    <property type="entry name" value="Putative dynein heavy chain"/>
    <property type="match status" value="1"/>
</dbReference>
<keyword evidence="5" id="KW-0547">Nucleotide-binding</keyword>
<dbReference type="InterPro" id="IPR043160">
    <property type="entry name" value="Dynein_C_barrel"/>
</dbReference>
<evidence type="ECO:0000256" key="3">
    <source>
        <dbReference type="ARBA" id="ARBA00022490"/>
    </source>
</evidence>
<keyword evidence="7" id="KW-0243">Dynein</keyword>
<dbReference type="GO" id="GO:0007018">
    <property type="term" value="P:microtubule-based movement"/>
    <property type="evidence" value="ECO:0007669"/>
    <property type="project" value="InterPro"/>
</dbReference>
<keyword evidence="6 19" id="KW-0067">ATP-binding</keyword>
<feature type="coiled-coil region" evidence="13">
    <location>
        <begin position="23"/>
        <end position="85"/>
    </location>
</feature>
<dbReference type="Gene3D" id="1.10.8.720">
    <property type="entry name" value="Region D6 of dynein motor"/>
    <property type="match status" value="1"/>
</dbReference>
<keyword evidence="10" id="KW-0505">Motor protein</keyword>
<dbReference type="Pfam" id="PF12777">
    <property type="entry name" value="MT"/>
    <property type="match status" value="1"/>
</dbReference>
<dbReference type="AlphaFoldDB" id="A0A7G2C9U5"/>
<organism evidence="19 20">
    <name type="scientific">Angomonas deanei</name>
    <dbReference type="NCBI Taxonomy" id="59799"/>
    <lineage>
        <taxon>Eukaryota</taxon>
        <taxon>Discoba</taxon>
        <taxon>Euglenozoa</taxon>
        <taxon>Kinetoplastea</taxon>
        <taxon>Metakinetoplastina</taxon>
        <taxon>Trypanosomatida</taxon>
        <taxon>Trypanosomatidae</taxon>
        <taxon>Strigomonadinae</taxon>
        <taxon>Angomonas</taxon>
    </lineage>
</organism>
<dbReference type="PANTHER" id="PTHR22878:SF68">
    <property type="entry name" value="DYNEIN HEAVY CHAIN 6, AXONEMAL-LIKE"/>
    <property type="match status" value="1"/>
</dbReference>
<reference evidence="19 20" key="1">
    <citation type="submission" date="2020-08" db="EMBL/GenBank/DDBJ databases">
        <authorList>
            <person name="Newling K."/>
            <person name="Davey J."/>
            <person name="Forrester S."/>
        </authorList>
    </citation>
    <scope>NUCLEOTIDE SEQUENCE [LARGE SCALE GENOMIC DNA]</scope>
    <source>
        <strain evidence="20">Crithidia deanei Carvalho (ATCC PRA-265)</strain>
    </source>
</reference>
<evidence type="ECO:0000256" key="4">
    <source>
        <dbReference type="ARBA" id="ARBA00022701"/>
    </source>
</evidence>
<keyword evidence="3" id="KW-0963">Cytoplasm</keyword>
<dbReference type="Pfam" id="PF18198">
    <property type="entry name" value="AAA_lid_11"/>
    <property type="match status" value="1"/>
</dbReference>
<evidence type="ECO:0000256" key="5">
    <source>
        <dbReference type="ARBA" id="ARBA00022741"/>
    </source>
</evidence>
<keyword evidence="12" id="KW-0966">Cell projection</keyword>
<dbReference type="GO" id="GO:0005874">
    <property type="term" value="C:microtubule"/>
    <property type="evidence" value="ECO:0007669"/>
    <property type="project" value="UniProtKB-KW"/>
</dbReference>
<dbReference type="GO" id="GO:0008569">
    <property type="term" value="F:minus-end-directed microtubule motor activity"/>
    <property type="evidence" value="ECO:0007669"/>
    <property type="project" value="InterPro"/>
</dbReference>
<dbReference type="Gene3D" id="1.10.8.1220">
    <property type="match status" value="1"/>
</dbReference>
<evidence type="ECO:0000259" key="18">
    <source>
        <dbReference type="Pfam" id="PF18199"/>
    </source>
</evidence>
<evidence type="ECO:0000259" key="15">
    <source>
        <dbReference type="Pfam" id="PF12777"/>
    </source>
</evidence>
<dbReference type="GO" id="GO:0051959">
    <property type="term" value="F:dynein light intermediate chain binding"/>
    <property type="evidence" value="ECO:0007669"/>
    <property type="project" value="InterPro"/>
</dbReference>
<dbReference type="InterPro" id="IPR042219">
    <property type="entry name" value="AAA_lid_11_sf"/>
</dbReference>
<keyword evidence="4" id="KW-0493">Microtubule</keyword>
<proteinExistence type="predicted"/>
<dbReference type="Gene3D" id="1.20.1270.280">
    <property type="match status" value="1"/>
</dbReference>
<evidence type="ECO:0000256" key="9">
    <source>
        <dbReference type="ARBA" id="ARBA00023069"/>
    </source>
</evidence>
<dbReference type="FunFam" id="1.10.8.1220:FF:000001">
    <property type="entry name" value="Dynein axonemal heavy chain 5"/>
    <property type="match status" value="1"/>
</dbReference>
<feature type="domain" description="Dynein heavy chain AAA lid" evidence="17">
    <location>
        <begin position="781"/>
        <end position="922"/>
    </location>
</feature>
<evidence type="ECO:0000313" key="20">
    <source>
        <dbReference type="Proteomes" id="UP000515908"/>
    </source>
</evidence>
<evidence type="ECO:0000256" key="10">
    <source>
        <dbReference type="ARBA" id="ARBA00023175"/>
    </source>
</evidence>
<evidence type="ECO:0000256" key="6">
    <source>
        <dbReference type="ARBA" id="ARBA00022840"/>
    </source>
</evidence>
<dbReference type="Gene3D" id="3.10.490.20">
    <property type="match status" value="1"/>
</dbReference>
<evidence type="ECO:0000256" key="11">
    <source>
        <dbReference type="ARBA" id="ARBA00023212"/>
    </source>
</evidence>
<dbReference type="Gene3D" id="1.20.920.20">
    <property type="match status" value="1"/>
</dbReference>
<dbReference type="InterPro" id="IPR024743">
    <property type="entry name" value="Dynein_HC_stalk"/>
</dbReference>
<dbReference type="InterPro" id="IPR004273">
    <property type="entry name" value="Dynein_heavy_D6_P-loop"/>
</dbReference>
<feature type="domain" description="Dynein heavy chain ATP-binding dynein motor region" evidence="16">
    <location>
        <begin position="167"/>
        <end position="388"/>
    </location>
</feature>
<keyword evidence="8 13" id="KW-0175">Coiled coil</keyword>
<dbReference type="InterPro" id="IPR026983">
    <property type="entry name" value="DHC"/>
</dbReference>
<feature type="domain" description="Dynein heavy chain C-terminal" evidence="18">
    <location>
        <begin position="930"/>
        <end position="1239"/>
    </location>
</feature>
<sequence>MWVLAINNYYEVVKVVAPKRERLKEAEAKVAVATQTLQEAQGRLKEIEDKLAALKRDMEDNISKKKQLEDDIDLTTVRLERAEQLMSGLSSEQSRWTTSIEKLQEEKGGLVGRIALAAGFVAYLGPFTSTYREQMLSTWYNKCVELSLPVGNSAFDLQSVVDPVVVRSWAQQGLPTDAFSIENGITVNKSNRWCLCIDPQGQAVNWIRNKERENNLRIIKLSDNNYMRTLENAIRMGLPVLLENVEESLDAALDSVLLRQTYRSQGRLLLKLGDSEVDYDPNFRFYITTKLPNPSYLPELQIKVTIVNFTVTPIGLANQLLADVVRYEFAELEQRADKTVLDISNGKNELKQTEDKILHLLTSFTGNILDNEQLVNTLQGAKVTSESVSEALRVAEETQKDIEIARNRYRPVARRGSVVYSVISDLAGLDHMYQNSLEFFKTLFTLTLQQTEKKDVVEERVAVLLPAVTLRSYKTICRGLFERDKLVFAFLLFSGVTRQDGVVREDEWNFFLKGSDGRKYADPDTDPSPTWMPAVVWNEVTALSQVLPEFKTLRDDILDNESEWKQWYENDKAYAEYPTAVENFTSWRQLLVLRVFREDLLNYGMPLVITESLGKEFTESPAFDLEGCFTDSTPSAPIVFILTPGTDPTQLFSEFAERKGFASRKLMLSLGQDQGGKAAEMIRRGSTEGLWVYLQNCHVYTSWIPSLERILEEITQKEIHRDFRLWLTTMPVATFPVLLLQSCVKVVKEPPKGLKANLRDTLAMNVTDDIWNDRPQNATVWKRMILSLTYFHAVIQERRRFGPLGWNIAYEWNQSDYKASLMSLDAYIGADEPQLPWDALRYMVGVINYGGRVTDFLDTRCLNTILKGFFDDGVLEPKQFNITQDGVYHIPSVVDTLSEIHESLAELPPFEGPELFGLHSNADITFNKTAARRQLQSMRAMQPRRKGAVGATPEDNVLQIVTEFERRLPELIDREAAHPDTYRLTEDGTMISLGTVAGQEIDVFNGIILKLRRLLTQLKRGIKGVVVMSVELEEMFDSILAGQVPESWSAGSYLSRKPLASWFDDTLNRVEFFRDWNDNGAPLSFWISGFFFPQGFLTGVLQTYCRDNKVPIDDVKFKTNLTHYEQTEDIPNELKAPGVYIHGLFLEGAGLDIRGGHLVESRKGELYFNSPVIHLEPVRSSVQTATDSTYVCPVYKTSARVGTLSTTGLSTNFVTSLEVQSGSQGNPQHWIKRGVAFLCMLDD</sequence>
<dbReference type="Pfam" id="PF12781">
    <property type="entry name" value="AAA_9"/>
    <property type="match status" value="1"/>
</dbReference>
<feature type="domain" description="Dynein heavy chain coiled coil stalk" evidence="15">
    <location>
        <begin position="2"/>
        <end position="139"/>
    </location>
</feature>
<dbReference type="Pfam" id="PF03028">
    <property type="entry name" value="Dynein_heavy"/>
    <property type="match status" value="1"/>
</dbReference>